<sequence length="402" mass="41517">MQASLPALPAGAAPERGLPVLPELAARLAGAAARSEPEPAGGGFGLLAAACGYWARRGLPTDPGHVVAAPGAQPLLLALLAAAGGDVLLTRPCAAWYAPLARLAGRPAFHVPVPAECGGVPDPFALLETVRRIRAEGGRPRVLLLSVADDPTGSVAPPELLREVCEAAIAERLTVISDETWRDMRHDPGGTVFLGPAEMWPEDVVVLTDLAGALVPTAWPVAVARFPATGRGPVLRARVTTALTAVRAELPPPVAEAAAYALAEPAPVRARTAAAVRLYATLATAARERLDKLGVLSRPPEAGPYLYADLGELRGALAARAITDSVELEAHLSAALGRPVPGGHRFGDAPDDLRVRLSTPPLLGTTDDQRQRALDSPDPLALPEVGAALTEFASAFSRLAAG</sequence>
<feature type="domain" description="Aminotransferase class I/classII large" evidence="7">
    <location>
        <begin position="56"/>
        <end position="315"/>
    </location>
</feature>
<feature type="region of interest" description="Disordered" evidence="6">
    <location>
        <begin position="359"/>
        <end position="378"/>
    </location>
</feature>
<evidence type="ECO:0000259" key="7">
    <source>
        <dbReference type="Pfam" id="PF00155"/>
    </source>
</evidence>
<evidence type="ECO:0000256" key="6">
    <source>
        <dbReference type="SAM" id="MobiDB-lite"/>
    </source>
</evidence>
<dbReference type="SUPFAM" id="SSF53383">
    <property type="entry name" value="PLP-dependent transferases"/>
    <property type="match status" value="1"/>
</dbReference>
<dbReference type="AlphaFoldDB" id="A0A1Z2KY20"/>
<dbReference type="KEGG" id="salj:SMD11_1291"/>
<keyword evidence="8" id="KW-0378">Hydrolase</keyword>
<reference evidence="8 9" key="1">
    <citation type="submission" date="2017-06" db="EMBL/GenBank/DDBJ databases">
        <title>Streptomyces albireticuli Genome sequencing and assembly.</title>
        <authorList>
            <person name="Wang Y."/>
            <person name="Du B."/>
            <person name="Ding Y."/>
            <person name="Liu H."/>
            <person name="Hou Q."/>
            <person name="Liu K."/>
            <person name="Yao L."/>
            <person name="Wang C."/>
        </authorList>
    </citation>
    <scope>NUCLEOTIDE SEQUENCE [LARGE SCALE GENOMIC DNA]</scope>
    <source>
        <strain evidence="8 9">MDJK11</strain>
    </source>
</reference>
<evidence type="ECO:0000256" key="5">
    <source>
        <dbReference type="ARBA" id="ARBA00022898"/>
    </source>
</evidence>
<dbReference type="GO" id="GO:0004177">
    <property type="term" value="F:aminopeptidase activity"/>
    <property type="evidence" value="ECO:0007669"/>
    <property type="project" value="UniProtKB-KW"/>
</dbReference>
<proteinExistence type="inferred from homology"/>
<keyword evidence="8" id="KW-0031">Aminopeptidase</keyword>
<dbReference type="Gene3D" id="3.40.640.10">
    <property type="entry name" value="Type I PLP-dependent aspartate aminotransferase-like (Major domain)"/>
    <property type="match status" value="1"/>
</dbReference>
<evidence type="ECO:0000256" key="3">
    <source>
        <dbReference type="ARBA" id="ARBA00022576"/>
    </source>
</evidence>
<keyword evidence="4" id="KW-0808">Transferase</keyword>
<evidence type="ECO:0000256" key="1">
    <source>
        <dbReference type="ARBA" id="ARBA00001933"/>
    </source>
</evidence>
<accession>A0A1Z2KY20</accession>
<dbReference type="Pfam" id="PF00155">
    <property type="entry name" value="Aminotran_1_2"/>
    <property type="match status" value="1"/>
</dbReference>
<dbReference type="PANTHER" id="PTHR46383:SF1">
    <property type="entry name" value="ASPARTATE AMINOTRANSFERASE"/>
    <property type="match status" value="1"/>
</dbReference>
<dbReference type="RefSeq" id="WP_087925482.1">
    <property type="nucleotide sequence ID" value="NZ_CP021744.1"/>
</dbReference>
<comment type="cofactor">
    <cofactor evidence="1">
        <name>pyridoxal 5'-phosphate</name>
        <dbReference type="ChEBI" id="CHEBI:597326"/>
    </cofactor>
</comment>
<gene>
    <name evidence="8" type="ORF">SMD11_1291</name>
</gene>
<dbReference type="PANTHER" id="PTHR46383">
    <property type="entry name" value="ASPARTATE AMINOTRANSFERASE"/>
    <property type="match status" value="1"/>
</dbReference>
<dbReference type="OrthoDB" id="2192472at2"/>
<dbReference type="GO" id="GO:0006520">
    <property type="term" value="P:amino acid metabolic process"/>
    <property type="evidence" value="ECO:0007669"/>
    <property type="project" value="InterPro"/>
</dbReference>
<protein>
    <submittedName>
        <fullName evidence="8">Aminopeptidase</fullName>
    </submittedName>
</protein>
<dbReference type="EMBL" id="CP021744">
    <property type="protein sequence ID" value="ARZ66952.1"/>
    <property type="molecule type" value="Genomic_DNA"/>
</dbReference>
<dbReference type="Proteomes" id="UP000195755">
    <property type="component" value="Chromosome"/>
</dbReference>
<dbReference type="InterPro" id="IPR050596">
    <property type="entry name" value="AspAT/PAT-like"/>
</dbReference>
<comment type="similarity">
    <text evidence="2">Belongs to the class-I pyridoxal-phosphate-dependent aminotransferase family.</text>
</comment>
<dbReference type="GO" id="GO:0008483">
    <property type="term" value="F:transaminase activity"/>
    <property type="evidence" value="ECO:0007669"/>
    <property type="project" value="UniProtKB-KW"/>
</dbReference>
<keyword evidence="3" id="KW-0032">Aminotransferase</keyword>
<dbReference type="InterPro" id="IPR015424">
    <property type="entry name" value="PyrdxlP-dep_Trfase"/>
</dbReference>
<name>A0A1Z2KY20_9ACTN</name>
<evidence type="ECO:0000313" key="8">
    <source>
        <dbReference type="EMBL" id="ARZ66952.1"/>
    </source>
</evidence>
<dbReference type="InterPro" id="IPR004839">
    <property type="entry name" value="Aminotransferase_I/II_large"/>
</dbReference>
<evidence type="ECO:0000313" key="9">
    <source>
        <dbReference type="Proteomes" id="UP000195755"/>
    </source>
</evidence>
<keyword evidence="8" id="KW-0645">Protease</keyword>
<evidence type="ECO:0000256" key="4">
    <source>
        <dbReference type="ARBA" id="ARBA00022679"/>
    </source>
</evidence>
<dbReference type="GO" id="GO:0030170">
    <property type="term" value="F:pyridoxal phosphate binding"/>
    <property type="evidence" value="ECO:0007669"/>
    <property type="project" value="InterPro"/>
</dbReference>
<organism evidence="8 9">
    <name type="scientific">Streptomyces albireticuli</name>
    <dbReference type="NCBI Taxonomy" id="1940"/>
    <lineage>
        <taxon>Bacteria</taxon>
        <taxon>Bacillati</taxon>
        <taxon>Actinomycetota</taxon>
        <taxon>Actinomycetes</taxon>
        <taxon>Kitasatosporales</taxon>
        <taxon>Streptomycetaceae</taxon>
        <taxon>Streptomyces</taxon>
    </lineage>
</organism>
<keyword evidence="5" id="KW-0663">Pyridoxal phosphate</keyword>
<dbReference type="InterPro" id="IPR015421">
    <property type="entry name" value="PyrdxlP-dep_Trfase_major"/>
</dbReference>
<evidence type="ECO:0000256" key="2">
    <source>
        <dbReference type="ARBA" id="ARBA00007441"/>
    </source>
</evidence>